<feature type="compositionally biased region" description="Low complexity" evidence="2">
    <location>
        <begin position="144"/>
        <end position="156"/>
    </location>
</feature>
<reference evidence="4 5" key="1">
    <citation type="submission" date="2024-10" db="EMBL/GenBank/DDBJ databases">
        <title>Updated reference genomes for cyclostephanoid diatoms.</title>
        <authorList>
            <person name="Roberts W.R."/>
            <person name="Alverson A.J."/>
        </authorList>
    </citation>
    <scope>NUCLEOTIDE SEQUENCE [LARGE SCALE GENOMIC DNA]</scope>
    <source>
        <strain evidence="4 5">AJA232-27</strain>
    </source>
</reference>
<evidence type="ECO:0000313" key="4">
    <source>
        <dbReference type="EMBL" id="KAL3766994.1"/>
    </source>
</evidence>
<dbReference type="EMBL" id="JALLBG020000078">
    <property type="protein sequence ID" value="KAL3766994.1"/>
    <property type="molecule type" value="Genomic_DNA"/>
</dbReference>
<gene>
    <name evidence="4" type="ORF">ACHAWU_004492</name>
</gene>
<protein>
    <submittedName>
        <fullName evidence="4">Uncharacterized protein</fullName>
    </submittedName>
</protein>
<dbReference type="PANTHER" id="PTHR48009:SF4">
    <property type="entry name" value="LEUCINE-RICH REPEAT (LRR) FAMILY PROTEIN"/>
    <property type="match status" value="1"/>
</dbReference>
<dbReference type="InterPro" id="IPR032675">
    <property type="entry name" value="LRR_dom_sf"/>
</dbReference>
<keyword evidence="3" id="KW-0812">Transmembrane</keyword>
<name>A0ABD3MUV7_9STRA</name>
<keyword evidence="1" id="KW-0677">Repeat</keyword>
<dbReference type="Gene3D" id="3.80.10.10">
    <property type="entry name" value="Ribonuclease Inhibitor"/>
    <property type="match status" value="1"/>
</dbReference>
<keyword evidence="3" id="KW-0472">Membrane</keyword>
<organism evidence="4 5">
    <name type="scientific">Discostella pseudostelligera</name>
    <dbReference type="NCBI Taxonomy" id="259834"/>
    <lineage>
        <taxon>Eukaryota</taxon>
        <taxon>Sar</taxon>
        <taxon>Stramenopiles</taxon>
        <taxon>Ochrophyta</taxon>
        <taxon>Bacillariophyta</taxon>
        <taxon>Coscinodiscophyceae</taxon>
        <taxon>Thalassiosirophycidae</taxon>
        <taxon>Stephanodiscales</taxon>
        <taxon>Stephanodiscaceae</taxon>
        <taxon>Discostella</taxon>
    </lineage>
</organism>
<dbReference type="AlphaFoldDB" id="A0ABD3MUV7"/>
<feature type="region of interest" description="Disordered" evidence="2">
    <location>
        <begin position="135"/>
        <end position="173"/>
    </location>
</feature>
<accession>A0ABD3MUV7</accession>
<sequence length="530" mass="57314">MNDHKPLDQCIVIVHSTISTNAKVSERTNLLSMCVKAAIMVAACLSAAGAVAAGAVAADEQKSSLSRFLRKRQNGQMNRYRSNQRDEPMMHELDIGAEDVSFWTRSLQSSLPPAPSTPGPATSSIPVTAFPTPMESVIPPPSSSQPVPTTQVPVSSAPDTPVPSAPEVNTNAPITATPTDAVIETSAPITPVPTIPQVTTYAPITALPTVLEVNTYAPITPLPTEFEIVPTPVPTTLTPTISPSMSPTYPCDLPPEEREFLIRELMSIYSNPDLFDDPTTPQAQALNWITNEDAIFPVLCPNQDGIGCKMNGQMNPMVQRYILAVFYFATNGDNWSQCSAPDDFESEASVEAANLECERVVTPYGVTNDRVGDNSSDAWLSPVNECEWGGVACWGADTPNLNLCVDQLDFENDGLSGELITELSVLNSMRFLLLERGEIGGTIPAEYSELERLLILDMDFNDLTGSIPEGIYDLSALQQMDLNDNDITGTISTRIGDLSQLAFFQVDHNLLSGTIPSQMGLLTNLSEYIR</sequence>
<evidence type="ECO:0000256" key="2">
    <source>
        <dbReference type="SAM" id="MobiDB-lite"/>
    </source>
</evidence>
<evidence type="ECO:0000256" key="3">
    <source>
        <dbReference type="SAM" id="Phobius"/>
    </source>
</evidence>
<keyword evidence="5" id="KW-1185">Reference proteome</keyword>
<keyword evidence="3" id="KW-1133">Transmembrane helix</keyword>
<feature type="transmembrane region" description="Helical" evidence="3">
    <location>
        <begin position="37"/>
        <end position="58"/>
    </location>
</feature>
<dbReference type="InterPro" id="IPR053213">
    <property type="entry name" value="RLP29"/>
</dbReference>
<comment type="caution">
    <text evidence="4">The sequence shown here is derived from an EMBL/GenBank/DDBJ whole genome shotgun (WGS) entry which is preliminary data.</text>
</comment>
<evidence type="ECO:0000256" key="1">
    <source>
        <dbReference type="ARBA" id="ARBA00022737"/>
    </source>
</evidence>
<dbReference type="Proteomes" id="UP001530293">
    <property type="component" value="Unassembled WGS sequence"/>
</dbReference>
<dbReference type="FunFam" id="3.80.10.10:FF:000383">
    <property type="entry name" value="Leucine-rich repeat receptor protein kinase EMS1"/>
    <property type="match status" value="1"/>
</dbReference>
<dbReference type="SUPFAM" id="SSF52058">
    <property type="entry name" value="L domain-like"/>
    <property type="match status" value="1"/>
</dbReference>
<dbReference type="PANTHER" id="PTHR48009">
    <property type="entry name" value="LEUCINE-RICH REPEAT (LRR) FAMILY PROTEIN"/>
    <property type="match status" value="1"/>
</dbReference>
<evidence type="ECO:0000313" key="5">
    <source>
        <dbReference type="Proteomes" id="UP001530293"/>
    </source>
</evidence>
<proteinExistence type="predicted"/>